<sequence>MLHVREYPPSAGELPSAQQAKVSAETSLWLVAGKRRLPVKRPTGEGLSSVGPPGGREQQDPAPKGAGLSHEKSVCKPGLLVVQANVKGFEKPWRVLIDSGASGNYDRRSTLEGSQQYAEALKVQTRDTISRGTLFGLSRYDLILGMAWLERHWPWIDWRSKTLGATHFAPSGALASHGPTPARKQKRLWRGHKAESALVLDIGMSELVNNEVAIVHERGSQDVRRVARNPPSEHGKSDVEDHVEHLRAVLDCMRANKLYANLDKCVFGAGKTPFVGCFIGKRDLRADPAKIKGFVEWPVSKNQKDLRKWLGLANYLHKYSANYAEMARPLSNPLKEDAPLVLGSQTRRSLSGC</sequence>
<evidence type="ECO:0000256" key="1">
    <source>
        <dbReference type="SAM" id="MobiDB-lite"/>
    </source>
</evidence>
<dbReference type="Gene3D" id="3.30.70.270">
    <property type="match status" value="2"/>
</dbReference>
<dbReference type="EMBL" id="MJFZ01000846">
    <property type="protein sequence ID" value="RAW24699.1"/>
    <property type="molecule type" value="Genomic_DNA"/>
</dbReference>
<proteinExistence type="predicted"/>
<dbReference type="VEuPathDB" id="FungiDB:PC110_g18879"/>
<name>A0A329RKE7_9STRA</name>
<feature type="region of interest" description="Disordered" evidence="1">
    <location>
        <begin position="40"/>
        <end position="71"/>
    </location>
</feature>
<dbReference type="PANTHER" id="PTHR37984">
    <property type="entry name" value="PROTEIN CBG26694"/>
    <property type="match status" value="1"/>
</dbReference>
<dbReference type="Proteomes" id="UP000251314">
    <property type="component" value="Unassembled WGS sequence"/>
</dbReference>
<dbReference type="InterPro" id="IPR043128">
    <property type="entry name" value="Rev_trsase/Diguanyl_cyclase"/>
</dbReference>
<dbReference type="OrthoDB" id="126464at2759"/>
<dbReference type="InterPro" id="IPR050951">
    <property type="entry name" value="Retrovirus_Pol_polyprotein"/>
</dbReference>
<dbReference type="PANTHER" id="PTHR37984:SF5">
    <property type="entry name" value="PROTEIN NYNRIN-LIKE"/>
    <property type="match status" value="1"/>
</dbReference>
<organism evidence="2 3">
    <name type="scientific">Phytophthora cactorum</name>
    <dbReference type="NCBI Taxonomy" id="29920"/>
    <lineage>
        <taxon>Eukaryota</taxon>
        <taxon>Sar</taxon>
        <taxon>Stramenopiles</taxon>
        <taxon>Oomycota</taxon>
        <taxon>Peronosporomycetes</taxon>
        <taxon>Peronosporales</taxon>
        <taxon>Peronosporaceae</taxon>
        <taxon>Phytophthora</taxon>
    </lineage>
</organism>
<dbReference type="AlphaFoldDB" id="A0A329RKE7"/>
<gene>
    <name evidence="2" type="ORF">PC110_g18879</name>
</gene>
<dbReference type="InterPro" id="IPR043502">
    <property type="entry name" value="DNA/RNA_pol_sf"/>
</dbReference>
<evidence type="ECO:0000313" key="2">
    <source>
        <dbReference type="EMBL" id="RAW24699.1"/>
    </source>
</evidence>
<dbReference type="SUPFAM" id="SSF56672">
    <property type="entry name" value="DNA/RNA polymerases"/>
    <property type="match status" value="1"/>
</dbReference>
<reference evidence="2 3" key="1">
    <citation type="submission" date="2018-01" db="EMBL/GenBank/DDBJ databases">
        <title>Draft genome of the strawberry crown rot pathogen Phytophthora cactorum.</title>
        <authorList>
            <person name="Armitage A.D."/>
            <person name="Lysoe E."/>
            <person name="Nellist C.F."/>
            <person name="Harrison R.J."/>
            <person name="Brurberg M.B."/>
        </authorList>
    </citation>
    <scope>NUCLEOTIDE SEQUENCE [LARGE SCALE GENOMIC DNA]</scope>
    <source>
        <strain evidence="2 3">10300</strain>
    </source>
</reference>
<evidence type="ECO:0008006" key="4">
    <source>
        <dbReference type="Google" id="ProtNLM"/>
    </source>
</evidence>
<keyword evidence="3" id="KW-1185">Reference proteome</keyword>
<protein>
    <recommendedName>
        <fullName evidence="4">Reverse transcriptase/retrotransposon-derived protein RNase H-like domain-containing protein</fullName>
    </recommendedName>
</protein>
<comment type="caution">
    <text evidence="2">The sequence shown here is derived from an EMBL/GenBank/DDBJ whole genome shotgun (WGS) entry which is preliminary data.</text>
</comment>
<dbReference type="STRING" id="29920.A0A329RKE7"/>
<accession>A0A329RKE7</accession>
<evidence type="ECO:0000313" key="3">
    <source>
        <dbReference type="Proteomes" id="UP000251314"/>
    </source>
</evidence>